<dbReference type="AlphaFoldDB" id="A0A0E9SET5"/>
<proteinExistence type="predicted"/>
<sequence length="39" mass="4564">MGIWLVICYQFLCKLCDFFIVCAMYLQHTTGIKLLACFI</sequence>
<reference evidence="1" key="2">
    <citation type="journal article" date="2015" name="Fish Shellfish Immunol.">
        <title>Early steps in the European eel (Anguilla anguilla)-Vibrio vulnificus interaction in the gills: Role of the RtxA13 toxin.</title>
        <authorList>
            <person name="Callol A."/>
            <person name="Pajuelo D."/>
            <person name="Ebbesson L."/>
            <person name="Teles M."/>
            <person name="MacKenzie S."/>
            <person name="Amaro C."/>
        </authorList>
    </citation>
    <scope>NUCLEOTIDE SEQUENCE</scope>
</reference>
<reference evidence="1" key="1">
    <citation type="submission" date="2014-11" db="EMBL/GenBank/DDBJ databases">
        <authorList>
            <person name="Amaro Gonzalez C."/>
        </authorList>
    </citation>
    <scope>NUCLEOTIDE SEQUENCE</scope>
</reference>
<dbReference type="EMBL" id="GBXM01078585">
    <property type="protein sequence ID" value="JAH29992.1"/>
    <property type="molecule type" value="Transcribed_RNA"/>
</dbReference>
<organism evidence="1">
    <name type="scientific">Anguilla anguilla</name>
    <name type="common">European freshwater eel</name>
    <name type="synonym">Muraena anguilla</name>
    <dbReference type="NCBI Taxonomy" id="7936"/>
    <lineage>
        <taxon>Eukaryota</taxon>
        <taxon>Metazoa</taxon>
        <taxon>Chordata</taxon>
        <taxon>Craniata</taxon>
        <taxon>Vertebrata</taxon>
        <taxon>Euteleostomi</taxon>
        <taxon>Actinopterygii</taxon>
        <taxon>Neopterygii</taxon>
        <taxon>Teleostei</taxon>
        <taxon>Anguilliformes</taxon>
        <taxon>Anguillidae</taxon>
        <taxon>Anguilla</taxon>
    </lineage>
</organism>
<evidence type="ECO:0000313" key="1">
    <source>
        <dbReference type="EMBL" id="JAH39874.1"/>
    </source>
</evidence>
<dbReference type="EMBL" id="GBXM01068703">
    <property type="protein sequence ID" value="JAH39874.1"/>
    <property type="molecule type" value="Transcribed_RNA"/>
</dbReference>
<name>A0A0E9SET5_ANGAN</name>
<protein>
    <submittedName>
        <fullName evidence="1">Uncharacterized protein</fullName>
    </submittedName>
</protein>
<accession>A0A0E9SET5</accession>